<sequence length="39" mass="4049">MMPPRFPEPLNLALAVSAPGDPEASGMAFESDTSSDSPE</sequence>
<evidence type="ECO:0000313" key="4">
    <source>
        <dbReference type="Proteomes" id="UP001162060"/>
    </source>
</evidence>
<gene>
    <name evidence="2" type="ORF">PM001_LOCUS17901</name>
    <name evidence="3" type="ORF">PM001_LOCUS20974</name>
</gene>
<evidence type="ECO:0000313" key="2">
    <source>
        <dbReference type="EMBL" id="CAK7932751.1"/>
    </source>
</evidence>
<comment type="caution">
    <text evidence="2">The sequence shown here is derived from an EMBL/GenBank/DDBJ whole genome shotgun (WGS) entry which is preliminary data.</text>
</comment>
<dbReference type="EMBL" id="CAKLBY020000222">
    <property type="protein sequence ID" value="CAK7935824.1"/>
    <property type="molecule type" value="Genomic_DNA"/>
</dbReference>
<evidence type="ECO:0000256" key="1">
    <source>
        <dbReference type="SAM" id="MobiDB-lite"/>
    </source>
</evidence>
<dbReference type="Proteomes" id="UP001162060">
    <property type="component" value="Unassembled WGS sequence"/>
</dbReference>
<name>A0AAV1UD98_9STRA</name>
<accession>A0AAV1UD98</accession>
<dbReference type="AlphaFoldDB" id="A0AAV1UD98"/>
<organism evidence="2 4">
    <name type="scientific">Peronospora matthiolae</name>
    <dbReference type="NCBI Taxonomy" id="2874970"/>
    <lineage>
        <taxon>Eukaryota</taxon>
        <taxon>Sar</taxon>
        <taxon>Stramenopiles</taxon>
        <taxon>Oomycota</taxon>
        <taxon>Peronosporomycetes</taxon>
        <taxon>Peronosporales</taxon>
        <taxon>Peronosporaceae</taxon>
        <taxon>Peronospora</taxon>
    </lineage>
</organism>
<feature type="region of interest" description="Disordered" evidence="1">
    <location>
        <begin position="16"/>
        <end position="39"/>
    </location>
</feature>
<evidence type="ECO:0000313" key="3">
    <source>
        <dbReference type="EMBL" id="CAK7935824.1"/>
    </source>
</evidence>
<dbReference type="EMBL" id="CAKLBY020000192">
    <property type="protein sequence ID" value="CAK7932751.1"/>
    <property type="molecule type" value="Genomic_DNA"/>
</dbReference>
<proteinExistence type="predicted"/>
<protein>
    <submittedName>
        <fullName evidence="2">Uncharacterized protein</fullName>
    </submittedName>
</protein>
<reference evidence="2" key="1">
    <citation type="submission" date="2024-01" db="EMBL/GenBank/DDBJ databases">
        <authorList>
            <person name="Webb A."/>
        </authorList>
    </citation>
    <scope>NUCLEOTIDE SEQUENCE</scope>
    <source>
        <strain evidence="2">Pm1</strain>
    </source>
</reference>